<comment type="caution">
    <text evidence="3">The sequence shown here is derived from an EMBL/GenBank/DDBJ whole genome shotgun (WGS) entry which is preliminary data.</text>
</comment>
<accession>A0A2G7T512</accession>
<feature type="compositionally biased region" description="Low complexity" evidence="1">
    <location>
        <begin position="1"/>
        <end position="19"/>
    </location>
</feature>
<evidence type="ECO:0000256" key="2">
    <source>
        <dbReference type="SAM" id="Phobius"/>
    </source>
</evidence>
<protein>
    <submittedName>
        <fullName evidence="3">DUF2798 domain-containing protein</fullName>
    </submittedName>
</protein>
<feature type="transmembrane region" description="Helical" evidence="2">
    <location>
        <begin position="28"/>
        <end position="52"/>
    </location>
</feature>
<dbReference type="AlphaFoldDB" id="A0A2G7T512"/>
<reference evidence="3" key="1">
    <citation type="submission" date="2017-10" db="EMBL/GenBank/DDBJ databases">
        <title>Chryseobacterium sp. B5 is a hydrocarbonoclastic and plant growth promoting bacterium.</title>
        <authorList>
            <person name="Thijs S."/>
            <person name="Gkorezis P."/>
            <person name="Van Hamme J."/>
        </authorList>
    </citation>
    <scope>NUCLEOTIDE SEQUENCE</scope>
    <source>
        <strain evidence="3">B5</strain>
    </source>
</reference>
<name>A0A2G7T512_9FLAO</name>
<gene>
    <name evidence="3" type="ORF">CTI11_16830</name>
</gene>
<dbReference type="InterPro" id="IPR021529">
    <property type="entry name" value="DUF2798"/>
</dbReference>
<sequence length="96" mass="10185">MPPTSASTSASASISPAAPRSRKLHRRFAPIVFAFYMSAIMAFLMCCAIVGANSGLGADYLRRVIQAYVLAMPVAFVCVMVVRPLVGKLVAATVHL</sequence>
<keyword evidence="2" id="KW-1133">Transmembrane helix</keyword>
<keyword evidence="2" id="KW-0472">Membrane</keyword>
<proteinExistence type="predicted"/>
<dbReference type="EMBL" id="PEKC01000067">
    <property type="protein sequence ID" value="PII35015.1"/>
    <property type="molecule type" value="Genomic_DNA"/>
</dbReference>
<evidence type="ECO:0000313" key="3">
    <source>
        <dbReference type="EMBL" id="PII35015.1"/>
    </source>
</evidence>
<feature type="region of interest" description="Disordered" evidence="1">
    <location>
        <begin position="1"/>
        <end position="21"/>
    </location>
</feature>
<dbReference type="Pfam" id="PF11391">
    <property type="entry name" value="DUF2798"/>
    <property type="match status" value="1"/>
</dbReference>
<keyword evidence="2" id="KW-0812">Transmembrane</keyword>
<feature type="transmembrane region" description="Helical" evidence="2">
    <location>
        <begin position="64"/>
        <end position="86"/>
    </location>
</feature>
<organism evidence="3">
    <name type="scientific">Chryseobacterium sp. B5</name>
    <dbReference type="NCBI Taxonomy" id="2050562"/>
    <lineage>
        <taxon>Bacteria</taxon>
        <taxon>Pseudomonadati</taxon>
        <taxon>Bacteroidota</taxon>
        <taxon>Flavobacteriia</taxon>
        <taxon>Flavobacteriales</taxon>
        <taxon>Weeksellaceae</taxon>
        <taxon>Chryseobacterium group</taxon>
        <taxon>Chryseobacterium</taxon>
    </lineage>
</organism>
<evidence type="ECO:0000256" key="1">
    <source>
        <dbReference type="SAM" id="MobiDB-lite"/>
    </source>
</evidence>